<dbReference type="OrthoDB" id="960317at2"/>
<dbReference type="Proteomes" id="UP000310477">
    <property type="component" value="Unassembled WGS sequence"/>
</dbReference>
<organism evidence="1 2">
    <name type="scientific">Pedobacter cryotolerans</name>
    <dbReference type="NCBI Taxonomy" id="2571270"/>
    <lineage>
        <taxon>Bacteria</taxon>
        <taxon>Pseudomonadati</taxon>
        <taxon>Bacteroidota</taxon>
        <taxon>Sphingobacteriia</taxon>
        <taxon>Sphingobacteriales</taxon>
        <taxon>Sphingobacteriaceae</taxon>
        <taxon>Pedobacter</taxon>
    </lineage>
</organism>
<dbReference type="AlphaFoldDB" id="A0A4U1CCP1"/>
<dbReference type="PROSITE" id="PS51257">
    <property type="entry name" value="PROKAR_LIPOPROTEIN"/>
    <property type="match status" value="1"/>
</dbReference>
<reference evidence="1 2" key="1">
    <citation type="submission" date="2019-04" db="EMBL/GenBank/DDBJ databases">
        <title>Pedobacter sp. AR-2-6 sp. nov., isolated from Arctic soil.</title>
        <authorList>
            <person name="Dahal R.H."/>
            <person name="Kim D.-U."/>
        </authorList>
    </citation>
    <scope>NUCLEOTIDE SEQUENCE [LARGE SCALE GENOMIC DNA]</scope>
    <source>
        <strain evidence="1 2">AR-2-6</strain>
    </source>
</reference>
<evidence type="ECO:0000313" key="2">
    <source>
        <dbReference type="Proteomes" id="UP000310477"/>
    </source>
</evidence>
<protein>
    <submittedName>
        <fullName evidence="1">Uncharacterized protein</fullName>
    </submittedName>
</protein>
<gene>
    <name evidence="1" type="ORF">FA045_05530</name>
</gene>
<sequence>MKNLFAILIALFLFAGCKKDEPAAKADLYPDQPVSTPSTTAIATFHQPTSFYQMFVYRFDPIENKWGTRIGSHFSTIPASDPTAIGFTNPYVADSGVPLFDMVRLYSAETGTTNIRNVKINAEKVLQFFPDFVGAKTGIVKVVEQDITLTRSNATTFKIGISGSGTYDENTKIIDLTVKFNETSIGKTSQTFKYKFSPVALTLN</sequence>
<name>A0A4U1CCP1_9SPHI</name>
<dbReference type="RefSeq" id="WP_136875345.1">
    <property type="nucleotide sequence ID" value="NZ_SWBO01000003.1"/>
</dbReference>
<proteinExistence type="predicted"/>
<keyword evidence="2" id="KW-1185">Reference proteome</keyword>
<accession>A0A4U1CCP1</accession>
<evidence type="ECO:0000313" key="1">
    <source>
        <dbReference type="EMBL" id="TKC01714.1"/>
    </source>
</evidence>
<dbReference type="EMBL" id="SWBO01000003">
    <property type="protein sequence ID" value="TKC01714.1"/>
    <property type="molecule type" value="Genomic_DNA"/>
</dbReference>
<comment type="caution">
    <text evidence="1">The sequence shown here is derived from an EMBL/GenBank/DDBJ whole genome shotgun (WGS) entry which is preliminary data.</text>
</comment>